<feature type="transmembrane region" description="Helical" evidence="4">
    <location>
        <begin position="169"/>
        <end position="199"/>
    </location>
</feature>
<dbReference type="PROSITE" id="PS50005">
    <property type="entry name" value="TPR"/>
    <property type="match status" value="1"/>
</dbReference>
<feature type="transmembrane region" description="Helical" evidence="4">
    <location>
        <begin position="354"/>
        <end position="374"/>
    </location>
</feature>
<dbReference type="InterPro" id="IPR052346">
    <property type="entry name" value="O-mannosyl-transferase_TMTC"/>
</dbReference>
<accession>Q024D1</accession>
<dbReference type="Gene3D" id="1.25.40.10">
    <property type="entry name" value="Tetratricopeptide repeat domain"/>
    <property type="match status" value="1"/>
</dbReference>
<keyword evidence="4" id="KW-0812">Transmembrane</keyword>
<dbReference type="InterPro" id="IPR019734">
    <property type="entry name" value="TPR_rpt"/>
</dbReference>
<dbReference type="SUPFAM" id="SSF48452">
    <property type="entry name" value="TPR-like"/>
    <property type="match status" value="1"/>
</dbReference>
<organism evidence="5">
    <name type="scientific">Solibacter usitatus (strain Ellin6076)</name>
    <dbReference type="NCBI Taxonomy" id="234267"/>
    <lineage>
        <taxon>Bacteria</taxon>
        <taxon>Pseudomonadati</taxon>
        <taxon>Acidobacteriota</taxon>
        <taxon>Terriglobia</taxon>
        <taxon>Bryobacterales</taxon>
        <taxon>Solibacteraceae</taxon>
        <taxon>Candidatus Solibacter</taxon>
    </lineage>
</organism>
<dbReference type="UniPathway" id="UPA00378"/>
<evidence type="ECO:0000313" key="5">
    <source>
        <dbReference type="EMBL" id="ABJ83645.1"/>
    </source>
</evidence>
<feature type="transmembrane region" description="Helical" evidence="4">
    <location>
        <begin position="138"/>
        <end position="157"/>
    </location>
</feature>
<feature type="transmembrane region" description="Helical" evidence="4">
    <location>
        <begin position="211"/>
        <end position="229"/>
    </location>
</feature>
<dbReference type="PANTHER" id="PTHR44227">
    <property type="match status" value="1"/>
</dbReference>
<evidence type="ECO:0000256" key="1">
    <source>
        <dbReference type="ARBA" id="ARBA00022737"/>
    </source>
</evidence>
<dbReference type="InParanoid" id="Q024D1"/>
<feature type="repeat" description="TPR" evidence="3">
    <location>
        <begin position="538"/>
        <end position="571"/>
    </location>
</feature>
<evidence type="ECO:0000256" key="2">
    <source>
        <dbReference type="ARBA" id="ARBA00022803"/>
    </source>
</evidence>
<evidence type="ECO:0000256" key="3">
    <source>
        <dbReference type="PROSITE-ProRule" id="PRU00339"/>
    </source>
</evidence>
<protein>
    <submittedName>
        <fullName evidence="5">Uncharacterized protein</fullName>
    </submittedName>
</protein>
<dbReference type="EMBL" id="CP000473">
    <property type="protein sequence ID" value="ABJ83645.1"/>
    <property type="molecule type" value="Genomic_DNA"/>
</dbReference>
<dbReference type="InterPro" id="IPR011990">
    <property type="entry name" value="TPR-like_helical_dom_sf"/>
</dbReference>
<keyword evidence="4" id="KW-0472">Membrane</keyword>
<gene>
    <name evidence="5" type="ordered locus">Acid_2656</name>
</gene>
<name>Q024D1_SOLUE</name>
<keyword evidence="2 3" id="KW-0802">TPR repeat</keyword>
<dbReference type="AlphaFoldDB" id="Q024D1"/>
<dbReference type="HOGENOM" id="CLU_011615_5_0_0"/>
<evidence type="ECO:0000256" key="4">
    <source>
        <dbReference type="SAM" id="Phobius"/>
    </source>
</evidence>
<proteinExistence type="predicted"/>
<dbReference type="eggNOG" id="COG0457">
    <property type="taxonomic scope" value="Bacteria"/>
</dbReference>
<keyword evidence="4" id="KW-1133">Transmembrane helix</keyword>
<keyword evidence="1" id="KW-0677">Repeat</keyword>
<feature type="transmembrane region" description="Helical" evidence="4">
    <location>
        <begin position="301"/>
        <end position="319"/>
    </location>
</feature>
<sequence length="684" mass="74511" precursor="true">MKRALLVGAVIGFAFFAYSNSFNAPFLLDNDPIILKDARIKAVTGEHIHRIFHEEYWPTGLSGLYRPVTTLSYLFNYSVLGNEANASGYHCINFLLHALNIGLVYLLGMAIFEEMAPALLLAALWGVHPVLTESVTNIVGRADLIGALGVLAALMAHRKALESNGARKAAWLGVIAAAVTLGMFAKESTVVVVAVIAIWDLTFGRGASWRARMPSYAAVMVPIAAYLYVRAAVLSGMPSVTFPFGDNPLIGASFWAARLTAVKVIGRYLMLLVWPAQLSWDYSFNEIPLFGTASSWEDAKAILSLLLCLGAAGAAIVCWRRSKPVFFAIAFFFATISPTSNLVIQIGSIMAERFLYLPSIGFALLVVYGLHLLATRKPEARKMMPAALGVVLLALAARTYARNTDWVDQGRFWRSAAEAAPGSYKTNQAAANNAVYLTQQDWDRAVAETDRALAILDKLPDLQNVAIAYQHAGVFYRNMGLRVEAAQKGAQGEKIAEGWYRKSLNALLRSEKIELAQDEMNRAENAKRGKPGLTFVSSALYLHLGRTYQKLKDPTHAIQAFERGRALESDPDLLEDLAAEYRAAGERRLAAQALVEALAVDSNRTQLMSKLVELYSELDPKGCSVSHEGGSSGLNTECPMVHGDICMASRNVAASYDRSGQLEHAASIRKTATQELGCAPELVK</sequence>
<dbReference type="STRING" id="234267.Acid_2656"/>
<dbReference type="GO" id="GO:0004169">
    <property type="term" value="F:dolichyl-phosphate-mannose-protein mannosyltransferase activity"/>
    <property type="evidence" value="ECO:0007669"/>
    <property type="project" value="UniProtKB-EC"/>
</dbReference>
<dbReference type="GO" id="GO:0016020">
    <property type="term" value="C:membrane"/>
    <property type="evidence" value="ECO:0007669"/>
    <property type="project" value="UniProtKB-SubCell"/>
</dbReference>
<dbReference type="KEGG" id="sus:Acid_2656"/>
<feature type="transmembrane region" description="Helical" evidence="4">
    <location>
        <begin position="326"/>
        <end position="348"/>
    </location>
</feature>
<dbReference type="PANTHER" id="PTHR44227:SF3">
    <property type="entry name" value="PROTEIN O-MANNOSYL-TRANSFERASE TMTC4"/>
    <property type="match status" value="1"/>
</dbReference>
<reference evidence="5" key="1">
    <citation type="submission" date="2006-10" db="EMBL/GenBank/DDBJ databases">
        <title>Complete sequence of Solibacter usitatus Ellin6076.</title>
        <authorList>
            <consortium name="US DOE Joint Genome Institute"/>
            <person name="Copeland A."/>
            <person name="Lucas S."/>
            <person name="Lapidus A."/>
            <person name="Barry K."/>
            <person name="Detter J.C."/>
            <person name="Glavina del Rio T."/>
            <person name="Hammon N."/>
            <person name="Israni S."/>
            <person name="Dalin E."/>
            <person name="Tice H."/>
            <person name="Pitluck S."/>
            <person name="Thompson L.S."/>
            <person name="Brettin T."/>
            <person name="Bruce D."/>
            <person name="Han C."/>
            <person name="Tapia R."/>
            <person name="Gilna P."/>
            <person name="Schmutz J."/>
            <person name="Larimer F."/>
            <person name="Land M."/>
            <person name="Hauser L."/>
            <person name="Kyrpides N."/>
            <person name="Mikhailova N."/>
            <person name="Janssen P.H."/>
            <person name="Kuske C.R."/>
            <person name="Richardson P."/>
        </authorList>
    </citation>
    <scope>NUCLEOTIDE SEQUENCE</scope>
    <source>
        <strain evidence="5">Ellin6076</strain>
    </source>
</reference>